<comment type="caution">
    <text evidence="1">The sequence shown here is derived from an EMBL/GenBank/DDBJ whole genome shotgun (WGS) entry which is preliminary data.</text>
</comment>
<dbReference type="Proteomes" id="UP000287651">
    <property type="component" value="Unassembled WGS sequence"/>
</dbReference>
<evidence type="ECO:0000313" key="2">
    <source>
        <dbReference type="Proteomes" id="UP000287651"/>
    </source>
</evidence>
<feature type="non-terminal residue" evidence="1">
    <location>
        <position position="1"/>
    </location>
</feature>
<reference evidence="1 2" key="1">
    <citation type="journal article" date="2014" name="Agronomy (Basel)">
        <title>A Draft Genome Sequence for Ensete ventricosum, the Drought-Tolerant Tree Against Hunger.</title>
        <authorList>
            <person name="Harrison J."/>
            <person name="Moore K.A."/>
            <person name="Paszkiewicz K."/>
            <person name="Jones T."/>
            <person name="Grant M."/>
            <person name="Ambacheew D."/>
            <person name="Muzemil S."/>
            <person name="Studholme D.J."/>
        </authorList>
    </citation>
    <scope>NUCLEOTIDE SEQUENCE [LARGE SCALE GENOMIC DNA]</scope>
</reference>
<proteinExistence type="predicted"/>
<sequence>QRQSHAELNKVLLWCIKKLARAFAPMNMDDGFNFQDPSSRVRRVRPSNAKKFFPKPFRD</sequence>
<evidence type="ECO:0000313" key="1">
    <source>
        <dbReference type="EMBL" id="RRT39745.1"/>
    </source>
</evidence>
<gene>
    <name evidence="1" type="ORF">B296_00040967</name>
</gene>
<accession>A0A426XJU7</accession>
<organism evidence="1 2">
    <name type="scientific">Ensete ventricosum</name>
    <name type="common">Abyssinian banana</name>
    <name type="synonym">Musa ensete</name>
    <dbReference type="NCBI Taxonomy" id="4639"/>
    <lineage>
        <taxon>Eukaryota</taxon>
        <taxon>Viridiplantae</taxon>
        <taxon>Streptophyta</taxon>
        <taxon>Embryophyta</taxon>
        <taxon>Tracheophyta</taxon>
        <taxon>Spermatophyta</taxon>
        <taxon>Magnoliopsida</taxon>
        <taxon>Liliopsida</taxon>
        <taxon>Zingiberales</taxon>
        <taxon>Musaceae</taxon>
        <taxon>Ensete</taxon>
    </lineage>
</organism>
<name>A0A426XJU7_ENSVE</name>
<dbReference type="AlphaFoldDB" id="A0A426XJU7"/>
<dbReference type="EMBL" id="AMZH03019940">
    <property type="protein sequence ID" value="RRT39745.1"/>
    <property type="molecule type" value="Genomic_DNA"/>
</dbReference>
<protein>
    <submittedName>
        <fullName evidence="1">Uncharacterized protein</fullName>
    </submittedName>
</protein>